<name>A0ABW5KDL9_9SPHI</name>
<comment type="caution">
    <text evidence="1">The sequence shown here is derived from an EMBL/GenBank/DDBJ whole genome shotgun (WGS) entry which is preliminary data.</text>
</comment>
<dbReference type="SUPFAM" id="SSF46785">
    <property type="entry name" value="Winged helix' DNA-binding domain"/>
    <property type="match status" value="1"/>
</dbReference>
<accession>A0ABW5KDL9</accession>
<dbReference type="EMBL" id="JBHULR010000001">
    <property type="protein sequence ID" value="MFD2546433.1"/>
    <property type="molecule type" value="Genomic_DNA"/>
</dbReference>
<gene>
    <name evidence="1" type="ORF">ACFSR5_02105</name>
</gene>
<evidence type="ECO:0000313" key="1">
    <source>
        <dbReference type="EMBL" id="MFD2546433.1"/>
    </source>
</evidence>
<dbReference type="PANTHER" id="PTHR33202:SF22">
    <property type="entry name" value="HYDROGEN PEROXIDE SENSITIVE REPRESSOR"/>
    <property type="match status" value="1"/>
</dbReference>
<dbReference type="InterPro" id="IPR036388">
    <property type="entry name" value="WH-like_DNA-bd_sf"/>
</dbReference>
<reference evidence="2" key="1">
    <citation type="journal article" date="2019" name="Int. J. Syst. Evol. Microbiol.">
        <title>The Global Catalogue of Microorganisms (GCM) 10K type strain sequencing project: providing services to taxonomists for standard genome sequencing and annotation.</title>
        <authorList>
            <consortium name="The Broad Institute Genomics Platform"/>
            <consortium name="The Broad Institute Genome Sequencing Center for Infectious Disease"/>
            <person name="Wu L."/>
            <person name="Ma J."/>
        </authorList>
    </citation>
    <scope>NUCLEOTIDE SEQUENCE [LARGE SCALE GENOMIC DNA]</scope>
    <source>
        <strain evidence="2">KCTC 42662</strain>
    </source>
</reference>
<dbReference type="InterPro" id="IPR002481">
    <property type="entry name" value="FUR"/>
</dbReference>
<dbReference type="Proteomes" id="UP001597545">
    <property type="component" value="Unassembled WGS sequence"/>
</dbReference>
<dbReference type="Pfam" id="PF01475">
    <property type="entry name" value="FUR"/>
    <property type="match status" value="1"/>
</dbReference>
<evidence type="ECO:0000313" key="2">
    <source>
        <dbReference type="Proteomes" id="UP001597545"/>
    </source>
</evidence>
<protein>
    <submittedName>
        <fullName evidence="1">Fur family transcriptional regulator</fullName>
    </submittedName>
</protein>
<dbReference type="InterPro" id="IPR036390">
    <property type="entry name" value="WH_DNA-bd_sf"/>
</dbReference>
<sequence>MKKEIEDKLIQKHTKPTTMRILVYEVLMQHDIALSLSEIERAFQVADRVTIYRTLKTFEERGIVHRISENNTSKYKLCGETCTAEKHQDRHLHFYCKHCKETTCGTTIQLPSGLDASVKIDEVRFFATGTCTLCLKKGLQ</sequence>
<dbReference type="Gene3D" id="1.10.10.10">
    <property type="entry name" value="Winged helix-like DNA-binding domain superfamily/Winged helix DNA-binding domain"/>
    <property type="match status" value="1"/>
</dbReference>
<proteinExistence type="predicted"/>
<organism evidence="1 2">
    <name type="scientific">Sphingobacterium suaedae</name>
    <dbReference type="NCBI Taxonomy" id="1686402"/>
    <lineage>
        <taxon>Bacteria</taxon>
        <taxon>Pseudomonadati</taxon>
        <taxon>Bacteroidota</taxon>
        <taxon>Sphingobacteriia</taxon>
        <taxon>Sphingobacteriales</taxon>
        <taxon>Sphingobacteriaceae</taxon>
        <taxon>Sphingobacterium</taxon>
    </lineage>
</organism>
<dbReference type="RefSeq" id="WP_380900215.1">
    <property type="nucleotide sequence ID" value="NZ_JBHUEG010000002.1"/>
</dbReference>
<dbReference type="PANTHER" id="PTHR33202">
    <property type="entry name" value="ZINC UPTAKE REGULATION PROTEIN"/>
    <property type="match status" value="1"/>
</dbReference>
<keyword evidence="2" id="KW-1185">Reference proteome</keyword>